<dbReference type="SUPFAM" id="SSF56228">
    <property type="entry name" value="Aldehyde ferredoxin oxidoreductase, N-terminal domain"/>
    <property type="match status" value="1"/>
</dbReference>
<dbReference type="PANTHER" id="PTHR30038">
    <property type="entry name" value="ALDEHYDE FERREDOXIN OXIDOREDUCTASE"/>
    <property type="match status" value="1"/>
</dbReference>
<dbReference type="Gene3D" id="3.60.9.10">
    <property type="entry name" value="Aldehyde ferredoxin oxidoreductase, N-terminal domain"/>
    <property type="match status" value="1"/>
</dbReference>
<dbReference type="AlphaFoldDB" id="A0A7G9YFF2"/>
<dbReference type="SMART" id="SM00790">
    <property type="entry name" value="AFOR_N"/>
    <property type="match status" value="1"/>
</dbReference>
<dbReference type="EMBL" id="MT631216">
    <property type="protein sequence ID" value="QNO46736.1"/>
    <property type="molecule type" value="Genomic_DNA"/>
</dbReference>
<reference evidence="2" key="1">
    <citation type="submission" date="2020-06" db="EMBL/GenBank/DDBJ databases">
        <title>Unique genomic features of the anaerobic methanotrophic archaea.</title>
        <authorList>
            <person name="Chadwick G.L."/>
            <person name="Skennerton C.T."/>
            <person name="Laso-Perez R."/>
            <person name="Leu A.O."/>
            <person name="Speth D.R."/>
            <person name="Yu H."/>
            <person name="Morgan-Lang C."/>
            <person name="Hatzenpichler R."/>
            <person name="Goudeau D."/>
            <person name="Malmstrom R."/>
            <person name="Brazelton W.J."/>
            <person name="Woyke T."/>
            <person name="Hallam S.J."/>
            <person name="Tyson G.W."/>
            <person name="Wegener G."/>
            <person name="Boetius A."/>
            <person name="Orphan V."/>
        </authorList>
    </citation>
    <scope>NUCLEOTIDE SEQUENCE</scope>
</reference>
<dbReference type="GO" id="GO:0051536">
    <property type="term" value="F:iron-sulfur cluster binding"/>
    <property type="evidence" value="ECO:0007669"/>
    <property type="project" value="InterPro"/>
</dbReference>
<dbReference type="GO" id="GO:0033726">
    <property type="term" value="F:aldehyde ferredoxin oxidoreductase activity"/>
    <property type="evidence" value="ECO:0007669"/>
    <property type="project" value="UniProtKB-EC"/>
</dbReference>
<protein>
    <submittedName>
        <fullName evidence="2">Tungsten-containing formaldehyde ferredoxin oxidoreductase</fullName>
        <ecNumber evidence="2">1.2.7.5</ecNumber>
    </submittedName>
</protein>
<proteinExistence type="predicted"/>
<keyword evidence="2" id="KW-0560">Oxidoreductase</keyword>
<dbReference type="InterPro" id="IPR051919">
    <property type="entry name" value="W-dependent_AOR"/>
</dbReference>
<name>A0A7G9YFF2_9EURY</name>
<feature type="domain" description="Aldehyde ferredoxin oxidoreductase N-terminal" evidence="1">
    <location>
        <begin position="9"/>
        <end position="208"/>
    </location>
</feature>
<organism evidence="2">
    <name type="scientific">Candidatus Methanogaster sp. ANME-2c ERB4</name>
    <dbReference type="NCBI Taxonomy" id="2759911"/>
    <lineage>
        <taxon>Archaea</taxon>
        <taxon>Methanobacteriati</taxon>
        <taxon>Methanobacteriota</taxon>
        <taxon>Stenosarchaea group</taxon>
        <taxon>Methanomicrobia</taxon>
        <taxon>Methanosarcinales</taxon>
        <taxon>ANME-2 cluster</taxon>
        <taxon>Candidatus Methanogasteraceae</taxon>
        <taxon>Candidatus Methanogaster</taxon>
    </lineage>
</organism>
<evidence type="ECO:0000259" key="1">
    <source>
        <dbReference type="SMART" id="SM00790"/>
    </source>
</evidence>
<dbReference type="EC" id="1.2.7.5" evidence="2"/>
<gene>
    <name evidence="2" type="primary">for</name>
    <name evidence="2" type="ORF">EIOBDEGA_00024</name>
</gene>
<dbReference type="InterPro" id="IPR036503">
    <property type="entry name" value="Ald_Fedxn_OxRdtase_N_sf"/>
</dbReference>
<dbReference type="Pfam" id="PF02730">
    <property type="entry name" value="AFOR_N"/>
    <property type="match status" value="1"/>
</dbReference>
<dbReference type="PANTHER" id="PTHR30038:SF8">
    <property type="entry name" value="ALDEHYDE FERREDOXIN OXIDOREDUCTASE"/>
    <property type="match status" value="1"/>
</dbReference>
<sequence>MLENDPLRNVLHIDLSDKNFRVEERRDLFERYIGGAGVAIQLLHEECPEGCDALAPDNPIIFAVGPLTGLFPLASKTVAMFKSPHTGNLGESHCGGRSAVAIRMAGYGAIVIKGKSDSPLYIAIHGNRVYFRDASSVWGMKSSSTGRIIREHEPGAGLRTIMRIGRAGEKLVSYACVTTETYRHFGRLGLGAVFGSKKLKAVMIAGKRTLAVRDSKEFKQTYDEIYQAAVASPVMKKYRDLGTAENILALK</sequence>
<dbReference type="InterPro" id="IPR013983">
    <property type="entry name" value="Ald_Fedxn_OxRdtase_N"/>
</dbReference>
<accession>A0A7G9YFF2</accession>
<evidence type="ECO:0000313" key="2">
    <source>
        <dbReference type="EMBL" id="QNO46736.1"/>
    </source>
</evidence>